<evidence type="ECO:0000256" key="4">
    <source>
        <dbReference type="ARBA" id="ARBA00023136"/>
    </source>
</evidence>
<dbReference type="EMBL" id="PYDT01000002">
    <property type="protein sequence ID" value="THU68663.1"/>
    <property type="molecule type" value="Genomic_DNA"/>
</dbReference>
<protein>
    <recommendedName>
        <fullName evidence="9">Zinc/iron permease</fullName>
    </recommendedName>
</protein>
<feature type="region of interest" description="Disordered" evidence="5">
    <location>
        <begin position="145"/>
        <end position="175"/>
    </location>
</feature>
<comment type="subcellular location">
    <subcellularLocation>
        <location evidence="1">Membrane</location>
        <topology evidence="1">Multi-pass membrane protein</topology>
    </subcellularLocation>
</comment>
<proteinExistence type="predicted"/>
<feature type="compositionally biased region" description="Basic residues" evidence="5">
    <location>
        <begin position="159"/>
        <end position="170"/>
    </location>
</feature>
<dbReference type="PANTHER" id="PTHR11040">
    <property type="entry name" value="ZINC/IRON TRANSPORTER"/>
    <property type="match status" value="1"/>
</dbReference>
<comment type="caution">
    <text evidence="7">The sequence shown here is derived from an EMBL/GenBank/DDBJ whole genome shotgun (WGS) entry which is preliminary data.</text>
</comment>
<dbReference type="InterPro" id="IPR003689">
    <property type="entry name" value="ZIP"/>
</dbReference>
<evidence type="ECO:0000256" key="6">
    <source>
        <dbReference type="SAM" id="Phobius"/>
    </source>
</evidence>
<evidence type="ECO:0008006" key="9">
    <source>
        <dbReference type="Google" id="ProtNLM"/>
    </source>
</evidence>
<keyword evidence="8" id="KW-1185">Reference proteome</keyword>
<feature type="transmembrane region" description="Helical" evidence="6">
    <location>
        <begin position="69"/>
        <end position="90"/>
    </location>
</feature>
<organism evidence="7 8">
    <name type="scientific">Musa balbisiana</name>
    <name type="common">Banana</name>
    <dbReference type="NCBI Taxonomy" id="52838"/>
    <lineage>
        <taxon>Eukaryota</taxon>
        <taxon>Viridiplantae</taxon>
        <taxon>Streptophyta</taxon>
        <taxon>Embryophyta</taxon>
        <taxon>Tracheophyta</taxon>
        <taxon>Spermatophyta</taxon>
        <taxon>Magnoliopsida</taxon>
        <taxon>Liliopsida</taxon>
        <taxon>Zingiberales</taxon>
        <taxon>Musaceae</taxon>
        <taxon>Musa</taxon>
    </lineage>
</organism>
<keyword evidence="3 6" id="KW-1133">Transmembrane helix</keyword>
<feature type="transmembrane region" description="Helical" evidence="6">
    <location>
        <begin position="278"/>
        <end position="297"/>
    </location>
</feature>
<keyword evidence="4 6" id="KW-0472">Membrane</keyword>
<dbReference type="AlphaFoldDB" id="A0A4S8K1U2"/>
<feature type="transmembrane region" description="Helical" evidence="6">
    <location>
        <begin position="231"/>
        <end position="258"/>
    </location>
</feature>
<dbReference type="GO" id="GO:0005886">
    <property type="term" value="C:plasma membrane"/>
    <property type="evidence" value="ECO:0007669"/>
    <property type="project" value="TreeGrafter"/>
</dbReference>
<feature type="transmembrane region" description="Helical" evidence="6">
    <location>
        <begin position="110"/>
        <end position="135"/>
    </location>
</feature>
<dbReference type="Proteomes" id="UP000317650">
    <property type="component" value="Chromosome 8"/>
</dbReference>
<accession>A0A4S8K1U2</accession>
<gene>
    <name evidence="7" type="ORF">C4D60_Mb08t06230</name>
</gene>
<evidence type="ECO:0000313" key="8">
    <source>
        <dbReference type="Proteomes" id="UP000317650"/>
    </source>
</evidence>
<dbReference type="PANTHER" id="PTHR11040:SF181">
    <property type="entry name" value="ZINC TRANSPORTER 1"/>
    <property type="match status" value="1"/>
</dbReference>
<name>A0A4S8K1U2_MUSBA</name>
<dbReference type="GO" id="GO:0005385">
    <property type="term" value="F:zinc ion transmembrane transporter activity"/>
    <property type="evidence" value="ECO:0007669"/>
    <property type="project" value="TreeGrafter"/>
</dbReference>
<feature type="transmembrane region" description="Helical" evidence="6">
    <location>
        <begin position="38"/>
        <end position="57"/>
    </location>
</feature>
<dbReference type="STRING" id="52838.A0A4S8K1U2"/>
<dbReference type="Pfam" id="PF02535">
    <property type="entry name" value="Zip"/>
    <property type="match status" value="2"/>
</dbReference>
<sequence length="298" mass="32107">MSSSSSPFPSTIAFLFPPTSIASLFIRNATKALRLKFVAIASILTAGAVGVLIPILGRTISVLQPEHDMFFVIKAFAAGVILATGLIHILPAAFQSLTSPCLAEHPWHTFPVTGFVVMSSAMWTMMIDSFATSYYKRSHFSKARPVEEDEEHGQEGHVHVHTHPPSHGHAHGSTAAAAEEASVSERIRHQVISQVSIESSRGIIWCWSWESWSIRSSLGSLWVLHRGPPPLGLCSTALIVEGVFNAASAGILVYMALVDLLAADFTNPRMQSNGRLQLGAHLALLLGAGLMSLIAIWA</sequence>
<reference evidence="7 8" key="1">
    <citation type="journal article" date="2019" name="Nat. Plants">
        <title>Genome sequencing of Musa balbisiana reveals subgenome evolution and function divergence in polyploid bananas.</title>
        <authorList>
            <person name="Yao X."/>
        </authorList>
    </citation>
    <scope>NUCLEOTIDE SEQUENCE [LARGE SCALE GENOMIC DNA]</scope>
    <source>
        <strain evidence="8">cv. DH-PKW</strain>
        <tissue evidence="7">Leaves</tissue>
    </source>
</reference>
<keyword evidence="2 6" id="KW-0812">Transmembrane</keyword>
<evidence type="ECO:0000256" key="5">
    <source>
        <dbReference type="SAM" id="MobiDB-lite"/>
    </source>
</evidence>
<evidence type="ECO:0000256" key="2">
    <source>
        <dbReference type="ARBA" id="ARBA00022692"/>
    </source>
</evidence>
<evidence type="ECO:0000256" key="1">
    <source>
        <dbReference type="ARBA" id="ARBA00004141"/>
    </source>
</evidence>
<evidence type="ECO:0000256" key="3">
    <source>
        <dbReference type="ARBA" id="ARBA00022989"/>
    </source>
</evidence>
<evidence type="ECO:0000313" key="7">
    <source>
        <dbReference type="EMBL" id="THU68663.1"/>
    </source>
</evidence>